<keyword evidence="2" id="KW-1185">Reference proteome</keyword>
<evidence type="ECO:0000313" key="2">
    <source>
        <dbReference type="Proteomes" id="UP000316330"/>
    </source>
</evidence>
<organism evidence="1 2">
    <name type="scientific">Cohnella terricola</name>
    <dbReference type="NCBI Taxonomy" id="1289167"/>
    <lineage>
        <taxon>Bacteria</taxon>
        <taxon>Bacillati</taxon>
        <taxon>Bacillota</taxon>
        <taxon>Bacilli</taxon>
        <taxon>Bacillales</taxon>
        <taxon>Paenibacillaceae</taxon>
        <taxon>Cohnella</taxon>
    </lineage>
</organism>
<sequence>MEYFFVSHDSRLDSIGGDILFSDRVLNGFDQANEDETAVVKSGKKLVYRSVIEHPVLLVSTEICEILKQFKPDLRYKVVVVTDPLTYENSRYGLIDIPVVDCISRTKSTIEHGIVKLAVIDENLVGDLNIFKISQFPEAGLAVRLDVAEGLLRRSLYGIRIRRIQSQRSGLK</sequence>
<comment type="caution">
    <text evidence="1">The sequence shown here is derived from an EMBL/GenBank/DDBJ whole genome shotgun (WGS) entry which is preliminary data.</text>
</comment>
<dbReference type="OrthoDB" id="2594887at2"/>
<gene>
    <name evidence="1" type="ORF">FPZ45_24135</name>
</gene>
<reference evidence="1 2" key="1">
    <citation type="submission" date="2019-07" db="EMBL/GenBank/DDBJ databases">
        <authorList>
            <person name="Kim J."/>
        </authorList>
    </citation>
    <scope>NUCLEOTIDE SEQUENCE [LARGE SCALE GENOMIC DNA]</scope>
    <source>
        <strain evidence="1 2">G13</strain>
    </source>
</reference>
<dbReference type="Proteomes" id="UP000316330">
    <property type="component" value="Unassembled WGS sequence"/>
</dbReference>
<accession>A0A559J5D9</accession>
<protein>
    <submittedName>
        <fullName evidence="1">Uncharacterized protein</fullName>
    </submittedName>
</protein>
<dbReference type="RefSeq" id="WP_144707221.1">
    <property type="nucleotide sequence ID" value="NZ_VNJJ01000025.1"/>
</dbReference>
<evidence type="ECO:0000313" key="1">
    <source>
        <dbReference type="EMBL" id="TVX95097.1"/>
    </source>
</evidence>
<proteinExistence type="predicted"/>
<dbReference type="EMBL" id="VNJJ01000025">
    <property type="protein sequence ID" value="TVX95097.1"/>
    <property type="molecule type" value="Genomic_DNA"/>
</dbReference>
<name>A0A559J5D9_9BACL</name>
<dbReference type="AlphaFoldDB" id="A0A559J5D9"/>